<protein>
    <submittedName>
        <fullName evidence="1">Calcium binding protein</fullName>
    </submittedName>
</protein>
<dbReference type="OrthoDB" id="582730at2"/>
<name>A0A5C6B7L6_9BACT</name>
<comment type="caution">
    <text evidence="1">The sequence shown here is derived from an EMBL/GenBank/DDBJ whole genome shotgun (WGS) entry which is preliminary data.</text>
</comment>
<dbReference type="EMBL" id="SJPN01000001">
    <property type="protein sequence ID" value="TWU07948.1"/>
    <property type="molecule type" value="Genomic_DNA"/>
</dbReference>
<evidence type="ECO:0000313" key="1">
    <source>
        <dbReference type="EMBL" id="TWU07948.1"/>
    </source>
</evidence>
<organism evidence="1 2">
    <name type="scientific">Stieleria varia</name>
    <dbReference type="NCBI Taxonomy" id="2528005"/>
    <lineage>
        <taxon>Bacteria</taxon>
        <taxon>Pseudomonadati</taxon>
        <taxon>Planctomycetota</taxon>
        <taxon>Planctomycetia</taxon>
        <taxon>Pirellulales</taxon>
        <taxon>Pirellulaceae</taxon>
        <taxon>Stieleria</taxon>
    </lineage>
</organism>
<sequence length="145" mass="17167">MTNHDEQDTRISDIVGDDAETTFDDCRDKFCDHLERTLQLPFDVTGIEDFRWEEYYVIGPGDPEEHERLRKNRPSFEDIFELLAIERGVYSEWMMCHDEDVAGRVRRKADGKEFHLGLSEIEAVDKKSKNYQLLNDYAVWFANNR</sequence>
<keyword evidence="2" id="KW-1185">Reference proteome</keyword>
<reference evidence="1 2" key="1">
    <citation type="submission" date="2019-02" db="EMBL/GenBank/DDBJ databases">
        <title>Deep-cultivation of Planctomycetes and their phenomic and genomic characterization uncovers novel biology.</title>
        <authorList>
            <person name="Wiegand S."/>
            <person name="Jogler M."/>
            <person name="Boedeker C."/>
            <person name="Pinto D."/>
            <person name="Vollmers J."/>
            <person name="Rivas-Marin E."/>
            <person name="Kohn T."/>
            <person name="Peeters S.H."/>
            <person name="Heuer A."/>
            <person name="Rast P."/>
            <person name="Oberbeckmann S."/>
            <person name="Bunk B."/>
            <person name="Jeske O."/>
            <person name="Meyerdierks A."/>
            <person name="Storesund J.E."/>
            <person name="Kallscheuer N."/>
            <person name="Luecker S."/>
            <person name="Lage O.M."/>
            <person name="Pohl T."/>
            <person name="Merkel B.J."/>
            <person name="Hornburger P."/>
            <person name="Mueller R.-W."/>
            <person name="Bruemmer F."/>
            <person name="Labrenz M."/>
            <person name="Spormann A.M."/>
            <person name="Op Den Camp H."/>
            <person name="Overmann J."/>
            <person name="Amann R."/>
            <person name="Jetten M.S.M."/>
            <person name="Mascher T."/>
            <person name="Medema M.H."/>
            <person name="Devos D.P."/>
            <person name="Kaster A.-K."/>
            <person name="Ovreas L."/>
            <person name="Rohde M."/>
            <person name="Galperin M.Y."/>
            <person name="Jogler C."/>
        </authorList>
    </citation>
    <scope>NUCLEOTIDE SEQUENCE [LARGE SCALE GENOMIC DNA]</scope>
    <source>
        <strain evidence="1 2">Pla52n</strain>
    </source>
</reference>
<proteinExistence type="predicted"/>
<accession>A0A5C6B7L6</accession>
<dbReference type="RefSeq" id="WP_146518075.1">
    <property type="nucleotide sequence ID" value="NZ_CP151726.1"/>
</dbReference>
<evidence type="ECO:0000313" key="2">
    <source>
        <dbReference type="Proteomes" id="UP000320176"/>
    </source>
</evidence>
<dbReference type="AlphaFoldDB" id="A0A5C6B7L6"/>
<dbReference type="Proteomes" id="UP000320176">
    <property type="component" value="Unassembled WGS sequence"/>
</dbReference>
<gene>
    <name evidence="1" type="ORF">Pla52n_05250</name>
</gene>